<sequence>MQEKSFKTLKNWNFLKSLYKKDKIKGEVLKKKILEIIRKSEIQKLEEIFNDGNSYKYIIEGVFIKKEATKSNQNILNAIENLSKSFDTKIENLSSGIKSINTRLDKIENRLENVENRLEKVENRLENVEKDVVLIKSLPTIQKELKARNI</sequence>
<dbReference type="SUPFAM" id="SSF57997">
    <property type="entry name" value="Tropomyosin"/>
    <property type="match status" value="1"/>
</dbReference>
<proteinExistence type="predicted"/>
<dbReference type="HOGENOM" id="CLU_146014_0_0_14"/>
<keyword evidence="1" id="KW-0175">Coiled coil</keyword>
<evidence type="ECO:0000313" key="2">
    <source>
        <dbReference type="EMBL" id="AAT27583.1"/>
    </source>
</evidence>
<keyword evidence="3" id="KW-1185">Reference proteome</keyword>
<feature type="coiled-coil region" evidence="1">
    <location>
        <begin position="65"/>
        <end position="138"/>
    </location>
</feature>
<organism evidence="2 3">
    <name type="scientific">Mycoplasma mobile (strain ATCC 43663 / 163K / NCTC 11711)</name>
    <name type="common">Mesomycoplasma mobile</name>
    <dbReference type="NCBI Taxonomy" id="267748"/>
    <lineage>
        <taxon>Bacteria</taxon>
        <taxon>Bacillati</taxon>
        <taxon>Mycoplasmatota</taxon>
        <taxon>Mycoplasmoidales</taxon>
        <taxon>Metamycoplasmataceae</taxon>
        <taxon>Mesomycoplasma</taxon>
    </lineage>
</organism>
<name>Q6KIJ3_MYCM1</name>
<dbReference type="Gene3D" id="3.90.20.10">
    <property type="match status" value="1"/>
</dbReference>
<dbReference type="Proteomes" id="UP000009072">
    <property type="component" value="Chromosome"/>
</dbReference>
<dbReference type="AlphaFoldDB" id="Q6KIJ3"/>
<reference evidence="2 3" key="1">
    <citation type="journal article" date="2004" name="Genome Res.">
        <title>The complete genome and proteome of Mycoplasma mobile.</title>
        <authorList>
            <person name="Jaffe J.D."/>
            <person name="Stange-Thomann N."/>
            <person name="Smith C."/>
            <person name="DeCaprio D."/>
            <person name="Fisher S."/>
            <person name="Butler J."/>
            <person name="Calvo S."/>
            <person name="Elkins T."/>
            <person name="FitzGerald M.G."/>
            <person name="Hafez N."/>
            <person name="Kodira C.D."/>
            <person name="Major J."/>
            <person name="Wang S."/>
            <person name="Wilkinson J."/>
            <person name="Nicol R."/>
            <person name="Nusbaum C."/>
            <person name="Birren B."/>
            <person name="Berg H.C."/>
            <person name="Church G.M."/>
        </authorList>
    </citation>
    <scope>NUCLEOTIDE SEQUENCE [LARGE SCALE GENOMIC DNA]</scope>
    <source>
        <strain evidence="3">ATCC 43663 / 163K / NCTC 11711</strain>
    </source>
</reference>
<protein>
    <submittedName>
        <fullName evidence="2">Uncharacterized protein</fullName>
    </submittedName>
</protein>
<evidence type="ECO:0000313" key="3">
    <source>
        <dbReference type="Proteomes" id="UP000009072"/>
    </source>
</evidence>
<dbReference type="STRING" id="267748.MMOB0970"/>
<accession>Q6KIJ3</accession>
<evidence type="ECO:0000256" key="1">
    <source>
        <dbReference type="SAM" id="Coils"/>
    </source>
</evidence>
<dbReference type="KEGG" id="mmo:MMOB0970"/>
<gene>
    <name evidence="2" type="ordered locus">MMOB0970</name>
</gene>
<dbReference type="EMBL" id="AE017308">
    <property type="protein sequence ID" value="AAT27583.1"/>
    <property type="molecule type" value="Genomic_DNA"/>
</dbReference>